<dbReference type="InParanoid" id="F4X217"/>
<proteinExistence type="predicted"/>
<dbReference type="Proteomes" id="UP000007755">
    <property type="component" value="Unassembled WGS sequence"/>
</dbReference>
<keyword evidence="2" id="KW-1185">Reference proteome</keyword>
<dbReference type="GO" id="GO:0006801">
    <property type="term" value="P:superoxide metabolic process"/>
    <property type="evidence" value="ECO:0007669"/>
    <property type="project" value="InterPro"/>
</dbReference>
<dbReference type="eggNOG" id="ENOG502QW6R">
    <property type="taxonomic scope" value="Eukaryota"/>
</dbReference>
<sequence length="131" mass="14895">MLSLSGSHSLFGKSLVIYDDHGPVARGNRLACTIIGGVYRRKAVVRNWFGNGEQISLRGKLELWQQTEYDITNVEVSLEGLDGKMSGYHIHTKRQSSNIYRVCYQNPDKFQFKFSAILCLRQRLLLASEKA</sequence>
<name>F4X217_ACREC</name>
<organism evidence="2">
    <name type="scientific">Acromyrmex echinatior</name>
    <name type="common">Panamanian leafcutter ant</name>
    <name type="synonym">Acromyrmex octospinosus echinatior</name>
    <dbReference type="NCBI Taxonomy" id="103372"/>
    <lineage>
        <taxon>Eukaryota</taxon>
        <taxon>Metazoa</taxon>
        <taxon>Ecdysozoa</taxon>
        <taxon>Arthropoda</taxon>
        <taxon>Hexapoda</taxon>
        <taxon>Insecta</taxon>
        <taxon>Pterygota</taxon>
        <taxon>Neoptera</taxon>
        <taxon>Endopterygota</taxon>
        <taxon>Hymenoptera</taxon>
        <taxon>Apocrita</taxon>
        <taxon>Aculeata</taxon>
        <taxon>Formicoidea</taxon>
        <taxon>Formicidae</taxon>
        <taxon>Myrmicinae</taxon>
        <taxon>Acromyrmex</taxon>
    </lineage>
</organism>
<dbReference type="EMBL" id="GL888560">
    <property type="protein sequence ID" value="EGI59507.1"/>
    <property type="molecule type" value="Genomic_DNA"/>
</dbReference>
<evidence type="ECO:0000313" key="1">
    <source>
        <dbReference type="EMBL" id="EGI59507.1"/>
    </source>
</evidence>
<reference evidence="1" key="1">
    <citation type="submission" date="2011-02" db="EMBL/GenBank/DDBJ databases">
        <title>The genome of the leaf-cutting ant Acromyrmex echinatior suggests key adaptations to social evolution and fungus farming.</title>
        <authorList>
            <person name="Nygaard S."/>
            <person name="Zhang G."/>
        </authorList>
    </citation>
    <scope>NUCLEOTIDE SEQUENCE</scope>
</reference>
<dbReference type="InterPro" id="IPR036423">
    <property type="entry name" value="SOD-like_Cu/Zn_dom_sf"/>
</dbReference>
<dbReference type="OrthoDB" id="159229at2759"/>
<protein>
    <submittedName>
        <fullName evidence="1">Uncharacterized protein</fullName>
    </submittedName>
</protein>
<dbReference type="STRING" id="103372.F4X217"/>
<dbReference type="InterPro" id="IPR053257">
    <property type="entry name" value="Cu-only_SOD"/>
</dbReference>
<evidence type="ECO:0000313" key="2">
    <source>
        <dbReference type="Proteomes" id="UP000007755"/>
    </source>
</evidence>
<dbReference type="Gene3D" id="2.60.40.200">
    <property type="entry name" value="Superoxide dismutase, copper/zinc binding domain"/>
    <property type="match status" value="1"/>
</dbReference>
<dbReference type="PANTHER" id="PTHR20910:SF1">
    <property type="entry name" value="SUPEROXIDE DISMUTASE COPPER_ZINC BINDING DOMAIN-CONTAINING PROTEIN"/>
    <property type="match status" value="1"/>
</dbReference>
<dbReference type="GO" id="GO:0046872">
    <property type="term" value="F:metal ion binding"/>
    <property type="evidence" value="ECO:0007669"/>
    <property type="project" value="InterPro"/>
</dbReference>
<dbReference type="SUPFAM" id="SSF49329">
    <property type="entry name" value="Cu,Zn superoxide dismutase-like"/>
    <property type="match status" value="1"/>
</dbReference>
<dbReference type="AlphaFoldDB" id="F4X217"/>
<dbReference type="PANTHER" id="PTHR20910">
    <property type="entry name" value="AGAP001623-PA"/>
    <property type="match status" value="1"/>
</dbReference>
<accession>F4X217</accession>
<gene>
    <name evidence="1" type="ORF">G5I_12336</name>
</gene>